<dbReference type="Pfam" id="PF00059">
    <property type="entry name" value="Lectin_C"/>
    <property type="match status" value="1"/>
</dbReference>
<dbReference type="InterPro" id="IPR016187">
    <property type="entry name" value="CTDL_fold"/>
</dbReference>
<feature type="coiled-coil region" evidence="2">
    <location>
        <begin position="88"/>
        <end position="115"/>
    </location>
</feature>
<feature type="region of interest" description="Disordered" evidence="3">
    <location>
        <begin position="39"/>
        <end position="58"/>
    </location>
</feature>
<dbReference type="SUPFAM" id="SSF56436">
    <property type="entry name" value="C-type lectin-like"/>
    <property type="match status" value="1"/>
</dbReference>
<evidence type="ECO:0000256" key="1">
    <source>
        <dbReference type="ARBA" id="ARBA00022734"/>
    </source>
</evidence>
<dbReference type="Gene3D" id="3.10.100.10">
    <property type="entry name" value="Mannose-Binding Protein A, subunit A"/>
    <property type="match status" value="1"/>
</dbReference>
<evidence type="ECO:0000259" key="5">
    <source>
        <dbReference type="PROSITE" id="PS50041"/>
    </source>
</evidence>
<feature type="domain" description="C-type lectin" evidence="5">
    <location>
        <begin position="143"/>
        <end position="274"/>
    </location>
</feature>
<keyword evidence="4" id="KW-1133">Transmembrane helix</keyword>
<name>A0A3Q3EAI1_9LABR</name>
<evidence type="ECO:0000313" key="7">
    <source>
        <dbReference type="Proteomes" id="UP000261660"/>
    </source>
</evidence>
<evidence type="ECO:0000313" key="6">
    <source>
        <dbReference type="Ensembl" id="ENSLBEP00000004337.1"/>
    </source>
</evidence>
<dbReference type="InterPro" id="IPR001304">
    <property type="entry name" value="C-type_lectin-like"/>
</dbReference>
<accession>A0A3Q3EAI1</accession>
<dbReference type="PANTHER" id="PTHR22803">
    <property type="entry name" value="MANNOSE, PHOSPHOLIPASE, LECTIN RECEPTOR RELATED"/>
    <property type="match status" value="1"/>
</dbReference>
<keyword evidence="2" id="KW-0175">Coiled coil</keyword>
<dbReference type="InterPro" id="IPR050111">
    <property type="entry name" value="C-type_lectin/snaclec_domain"/>
</dbReference>
<dbReference type="Ensembl" id="ENSLBET00000004558.1">
    <property type="protein sequence ID" value="ENSLBEP00000004337.1"/>
    <property type="gene ID" value="ENSLBEG00000003304.1"/>
</dbReference>
<keyword evidence="4" id="KW-0472">Membrane</keyword>
<keyword evidence="7" id="KW-1185">Reference proteome</keyword>
<dbReference type="Proteomes" id="UP000261660">
    <property type="component" value="Unplaced"/>
</dbReference>
<reference evidence="6" key="2">
    <citation type="submission" date="2025-09" db="UniProtKB">
        <authorList>
            <consortium name="Ensembl"/>
        </authorList>
    </citation>
    <scope>IDENTIFICATION</scope>
</reference>
<sequence>MPEAEVLYSDVKFKKPTDKAIGTASPSEETTYAEVKIVKSPQPSSELPGSQAASHGRPGVTSERVAVVVLSVLLVIAAAALGYTTYQNMKTTERLVRQKAEYEALKKNCTEKKVEVKPCFPQPQPTCPGSGSCWKCKDGWEQHGEKCYFFSTKKSTWNEREDECRQHGGGDLVKIDSTEEQTFLDMRLRDVMADAEDKFWIGLTDSKEEGTWLWADGSPLNSSLVFWSNGEPDNWDGDNADGEDCVRMGEKGGAVEHKSWFDKYCEIPHRYICEKPAETGEMKCT</sequence>
<dbReference type="InterPro" id="IPR016186">
    <property type="entry name" value="C-type_lectin-like/link_sf"/>
</dbReference>
<evidence type="ECO:0000256" key="2">
    <source>
        <dbReference type="SAM" id="Coils"/>
    </source>
</evidence>
<dbReference type="PROSITE" id="PS50041">
    <property type="entry name" value="C_TYPE_LECTIN_2"/>
    <property type="match status" value="1"/>
</dbReference>
<evidence type="ECO:0000256" key="3">
    <source>
        <dbReference type="SAM" id="MobiDB-lite"/>
    </source>
</evidence>
<organism evidence="6 7">
    <name type="scientific">Labrus bergylta</name>
    <name type="common">ballan wrasse</name>
    <dbReference type="NCBI Taxonomy" id="56723"/>
    <lineage>
        <taxon>Eukaryota</taxon>
        <taxon>Metazoa</taxon>
        <taxon>Chordata</taxon>
        <taxon>Craniata</taxon>
        <taxon>Vertebrata</taxon>
        <taxon>Euteleostomi</taxon>
        <taxon>Actinopterygii</taxon>
        <taxon>Neopterygii</taxon>
        <taxon>Teleostei</taxon>
        <taxon>Neoteleostei</taxon>
        <taxon>Acanthomorphata</taxon>
        <taxon>Eupercaria</taxon>
        <taxon>Labriformes</taxon>
        <taxon>Labridae</taxon>
        <taxon>Labrus</taxon>
    </lineage>
</organism>
<keyword evidence="1" id="KW-0430">Lectin</keyword>
<dbReference type="InParanoid" id="A0A3Q3EAI1"/>
<dbReference type="CDD" id="cd03590">
    <property type="entry name" value="CLECT_DC-SIGN_like"/>
    <property type="match status" value="1"/>
</dbReference>
<dbReference type="InterPro" id="IPR033989">
    <property type="entry name" value="CD209-like_CTLD"/>
</dbReference>
<protein>
    <submittedName>
        <fullName evidence="6">CD209 antigen-like protein C</fullName>
    </submittedName>
</protein>
<dbReference type="GeneTree" id="ENSGT01030000234575"/>
<feature type="transmembrane region" description="Helical" evidence="4">
    <location>
        <begin position="65"/>
        <end position="86"/>
    </location>
</feature>
<evidence type="ECO:0000256" key="4">
    <source>
        <dbReference type="SAM" id="Phobius"/>
    </source>
</evidence>
<feature type="compositionally biased region" description="Polar residues" evidence="3">
    <location>
        <begin position="41"/>
        <end position="53"/>
    </location>
</feature>
<dbReference type="STRING" id="56723.ENSLBEP00000004337"/>
<reference evidence="6" key="1">
    <citation type="submission" date="2025-08" db="UniProtKB">
        <authorList>
            <consortium name="Ensembl"/>
        </authorList>
    </citation>
    <scope>IDENTIFICATION</scope>
</reference>
<dbReference type="GO" id="GO:0030246">
    <property type="term" value="F:carbohydrate binding"/>
    <property type="evidence" value="ECO:0007669"/>
    <property type="project" value="UniProtKB-KW"/>
</dbReference>
<dbReference type="SMART" id="SM00034">
    <property type="entry name" value="CLECT"/>
    <property type="match status" value="1"/>
</dbReference>
<keyword evidence="4" id="KW-0812">Transmembrane</keyword>
<dbReference type="AlphaFoldDB" id="A0A3Q3EAI1"/>
<proteinExistence type="predicted"/>